<dbReference type="GO" id="GO:0005524">
    <property type="term" value="F:ATP binding"/>
    <property type="evidence" value="ECO:0007669"/>
    <property type="project" value="UniProtKB-UniRule"/>
</dbReference>
<dbReference type="InterPro" id="IPR028375">
    <property type="entry name" value="KA1/Ssp2_C"/>
</dbReference>
<dbReference type="Gene3D" id="1.10.510.10">
    <property type="entry name" value="Transferase(Phosphotransferase) domain 1"/>
    <property type="match status" value="1"/>
</dbReference>
<keyword evidence="4" id="KW-0808">Transferase</keyword>
<dbReference type="RefSeq" id="XP_009176240.1">
    <property type="nucleotide sequence ID" value="XM_009177976.1"/>
</dbReference>
<feature type="compositionally biased region" description="Basic and acidic residues" evidence="11">
    <location>
        <begin position="623"/>
        <end position="637"/>
    </location>
</feature>
<feature type="compositionally biased region" description="Polar residues" evidence="11">
    <location>
        <begin position="1093"/>
        <end position="1117"/>
    </location>
</feature>
<organism evidence="14 15">
    <name type="scientific">Opisthorchis viverrini</name>
    <name type="common">Southeast Asian liver fluke</name>
    <dbReference type="NCBI Taxonomy" id="6198"/>
    <lineage>
        <taxon>Eukaryota</taxon>
        <taxon>Metazoa</taxon>
        <taxon>Spiralia</taxon>
        <taxon>Lophotrochozoa</taxon>
        <taxon>Platyhelminthes</taxon>
        <taxon>Trematoda</taxon>
        <taxon>Digenea</taxon>
        <taxon>Opisthorchiida</taxon>
        <taxon>Opisthorchiata</taxon>
        <taxon>Opisthorchiidae</taxon>
        <taxon>Opisthorchis</taxon>
    </lineage>
</organism>
<dbReference type="PROSITE" id="PS00107">
    <property type="entry name" value="PROTEIN_KINASE_ATP"/>
    <property type="match status" value="1"/>
</dbReference>
<name>A0A074ZXT6_OPIVI</name>
<feature type="compositionally biased region" description="Polar residues" evidence="11">
    <location>
        <begin position="744"/>
        <end position="755"/>
    </location>
</feature>
<evidence type="ECO:0000256" key="6">
    <source>
        <dbReference type="ARBA" id="ARBA00022777"/>
    </source>
</evidence>
<dbReference type="PROSITE" id="PS50032">
    <property type="entry name" value="KA1"/>
    <property type="match status" value="1"/>
</dbReference>
<dbReference type="GO" id="GO:0106310">
    <property type="term" value="F:protein serine kinase activity"/>
    <property type="evidence" value="ECO:0007669"/>
    <property type="project" value="RHEA"/>
</dbReference>
<dbReference type="InterPro" id="IPR011009">
    <property type="entry name" value="Kinase-like_dom_sf"/>
</dbReference>
<dbReference type="GO" id="GO:0004674">
    <property type="term" value="F:protein serine/threonine kinase activity"/>
    <property type="evidence" value="ECO:0007669"/>
    <property type="project" value="UniProtKB-KW"/>
</dbReference>
<dbReference type="GeneID" id="20325513"/>
<sequence length="1234" mass="139542">MSALTKFYLPENEQFRQNTNMAMDTLRSGKISPMLTTMNNGYNGHKRSQAFKPVKRESTPIKNGPTTPVNKSDSTSKTSLKQRRSRARYISVPTSPPAQAKHSIQSLNVGKYSIIRTLGRGNFAQVKLAVHLTTGREVAIKMIDKATLNESCRVKLAREVRVMKTLSHPNIVKLYEVIETTRHVYLVMEYAKNGEVFDHLLRIGRMPEKEAQKLFRQLFSAVEYCHQKNIVHRDLKAENLLFDENNNLKLADFGFANVFNTECHLDTFCGSPPYAAPELLSGQKYHGPEVDVWALGVILYMLVCGRLPFEAYTLKELHSRVLSGKYRIPFYMTENCEAMLRKMLIINPKKRATLRELLQEPWINTGHENDILQPYKEPSLDYNDPVRRAIMNELGFNPEDLTDAFENRRFNNVTATYLLLEDKETRHRLTNRLWNKCDKQNRTGRTSSDPDGSPDGQSASSDEEDMAKANVDGHERSSSAVVRSEQEEYTLHPLARSAWATGSLRNQDPVKKVKSFMRQPKRIFEPALNLPKLIANSDQNGVPDPKTETLTIDSLIERVPNSRGTDCNLTKNLDEDKQPPTPVKSNGLRRIFTSSLEPDDCTRNESAAVIQKKQAPSVMTSRIKTEPLPRRTPEPGESRPTTRTHRSRSIVIVSDARNGSEHDRLNHSKKPIRVISLIYPNDKEPEKLLSRSEGERFCTTEDAENVRKLSNPVMTYTSVLHRDLSNGIHRPEMSNNIRDDQRKANQQPTTTNTILVTERHEPPPEPVTSVSNGSEKTVTASVKPRLLSPPVVVSLSPSSGNSTERSQEFVTNVSLKMNVSDPWADVNKRDRWARGNRQNPTCSPIPSGGADQSPEKRVVSPVKQNGNQLWGMPRFADNRTNTKARMTKSPPVTLKRTVLNGERSPDVRIVRKGTRICASTPTSPVFRTVEQPSRVFSIETTGQQNHAARDGWSSMSHHDGPSGKHYGTQYTTNRIRPHRTPSAYESTTHQPLSIIYPSDNENGYSERCTPMPSGELRTRTPYRRDSSPKLISRRDSGYKQALEMNRPQSNLSKYSPVDKYSYSPSVTSNMRIPIAPKYDQPGSNLRPTKINRESSTTPSGEGRTSTGSVKHSTSSNGEKITVPRKINWAFGINVQGDNSQALLRSLLRILEQKRIDYVYQSPYRLQCSYQPSGDLDQTPSTNSQSGAPIKWELEIVQLIRSKNYGVRFRYLSGDLSQYRILEKSICGQFQRNSD</sequence>
<keyword evidence="15" id="KW-1185">Reference proteome</keyword>
<evidence type="ECO:0000259" key="12">
    <source>
        <dbReference type="PROSITE" id="PS50011"/>
    </source>
</evidence>
<comment type="similarity">
    <text evidence="1">Belongs to the protein kinase superfamily. CAMK Ser/Thr protein kinase family. SNF1 subfamily.</text>
</comment>
<dbReference type="EMBL" id="KL597105">
    <property type="protein sequence ID" value="KER20009.1"/>
    <property type="molecule type" value="Genomic_DNA"/>
</dbReference>
<dbReference type="InterPro" id="IPR017441">
    <property type="entry name" value="Protein_kinase_ATP_BS"/>
</dbReference>
<gene>
    <name evidence="14" type="ORF">T265_11345</name>
</gene>
<feature type="domain" description="Protein kinase" evidence="12">
    <location>
        <begin position="112"/>
        <end position="363"/>
    </location>
</feature>
<dbReference type="SMART" id="SM00220">
    <property type="entry name" value="S_TKc"/>
    <property type="match status" value="1"/>
</dbReference>
<keyword evidence="7 10" id="KW-0067">ATP-binding</keyword>
<evidence type="ECO:0000256" key="5">
    <source>
        <dbReference type="ARBA" id="ARBA00022741"/>
    </source>
</evidence>
<feature type="region of interest" description="Disordered" evidence="11">
    <location>
        <begin position="830"/>
        <end position="855"/>
    </location>
</feature>
<feature type="compositionally biased region" description="Basic and acidic residues" evidence="11">
    <location>
        <begin position="1016"/>
        <end position="1037"/>
    </location>
</feature>
<feature type="region of interest" description="Disordered" evidence="11">
    <location>
        <begin position="727"/>
        <end position="775"/>
    </location>
</feature>
<dbReference type="FunFam" id="1.10.510.10:FF:000592">
    <property type="entry name" value="CAMK family protein kinase"/>
    <property type="match status" value="1"/>
</dbReference>
<feature type="domain" description="KA1" evidence="13">
    <location>
        <begin position="1182"/>
        <end position="1231"/>
    </location>
</feature>
<evidence type="ECO:0000256" key="3">
    <source>
        <dbReference type="ARBA" id="ARBA00022527"/>
    </source>
</evidence>
<dbReference type="PROSITE" id="PS50011">
    <property type="entry name" value="PROTEIN_KINASE_DOM"/>
    <property type="match status" value="1"/>
</dbReference>
<dbReference type="Pfam" id="PF00069">
    <property type="entry name" value="Pkinase"/>
    <property type="match status" value="1"/>
</dbReference>
<feature type="binding site" evidence="10">
    <location>
        <position position="141"/>
    </location>
    <ligand>
        <name>ATP</name>
        <dbReference type="ChEBI" id="CHEBI:30616"/>
    </ligand>
</feature>
<feature type="compositionally biased region" description="Basic and acidic residues" evidence="11">
    <location>
        <begin position="727"/>
        <end position="743"/>
    </location>
</feature>
<keyword evidence="3" id="KW-0723">Serine/threonine-protein kinase</keyword>
<evidence type="ECO:0000256" key="7">
    <source>
        <dbReference type="ARBA" id="ARBA00022840"/>
    </source>
</evidence>
<dbReference type="InterPro" id="IPR008271">
    <property type="entry name" value="Ser/Thr_kinase_AS"/>
</dbReference>
<feature type="compositionally biased region" description="Polar residues" evidence="11">
    <location>
        <begin position="60"/>
        <end position="79"/>
    </location>
</feature>
<evidence type="ECO:0000256" key="2">
    <source>
        <dbReference type="ARBA" id="ARBA00012513"/>
    </source>
</evidence>
<evidence type="ECO:0000256" key="11">
    <source>
        <dbReference type="SAM" id="MobiDB-lite"/>
    </source>
</evidence>
<dbReference type="InterPro" id="IPR000719">
    <property type="entry name" value="Prot_kinase_dom"/>
</dbReference>
<feature type="compositionally biased region" description="Low complexity" evidence="11">
    <location>
        <begin position="447"/>
        <end position="460"/>
    </location>
</feature>
<keyword evidence="5 10" id="KW-0547">Nucleotide-binding</keyword>
<feature type="region of interest" description="Disordered" evidence="11">
    <location>
        <begin position="439"/>
        <end position="486"/>
    </location>
</feature>
<protein>
    <recommendedName>
        <fullName evidence="2">non-specific serine/threonine protein kinase</fullName>
        <ecNumber evidence="2">2.7.11.1</ecNumber>
    </recommendedName>
</protein>
<evidence type="ECO:0000259" key="13">
    <source>
        <dbReference type="PROSITE" id="PS50032"/>
    </source>
</evidence>
<reference evidence="14 15" key="1">
    <citation type="submission" date="2013-11" db="EMBL/GenBank/DDBJ databases">
        <title>Opisthorchis viverrini - life in the bile duct.</title>
        <authorList>
            <person name="Young N.D."/>
            <person name="Nagarajan N."/>
            <person name="Lin S.J."/>
            <person name="Korhonen P.K."/>
            <person name="Jex A.R."/>
            <person name="Hall R.S."/>
            <person name="Safavi-Hemami H."/>
            <person name="Kaewkong W."/>
            <person name="Bertrand D."/>
            <person name="Gao S."/>
            <person name="Seet Q."/>
            <person name="Wongkham S."/>
            <person name="Teh B.T."/>
            <person name="Wongkham C."/>
            <person name="Intapan P.M."/>
            <person name="Maleewong W."/>
            <person name="Yang X."/>
            <person name="Hu M."/>
            <person name="Wang Z."/>
            <person name="Hofmann A."/>
            <person name="Sternberg P.W."/>
            <person name="Tan P."/>
            <person name="Wang J."/>
            <person name="Gasser R.B."/>
        </authorList>
    </citation>
    <scope>NUCLEOTIDE SEQUENCE [LARGE SCALE GENOMIC DNA]</scope>
</reference>
<dbReference type="PANTHER" id="PTHR24346:SF82">
    <property type="entry name" value="KP78A-RELATED"/>
    <property type="match status" value="1"/>
</dbReference>
<dbReference type="STRING" id="6198.A0A074ZXT6"/>
<feature type="region of interest" description="Disordered" evidence="11">
    <location>
        <begin position="37"/>
        <end position="97"/>
    </location>
</feature>
<dbReference type="GO" id="GO:0005737">
    <property type="term" value="C:cytoplasm"/>
    <property type="evidence" value="ECO:0007669"/>
    <property type="project" value="TreeGrafter"/>
</dbReference>
<evidence type="ECO:0000256" key="9">
    <source>
        <dbReference type="ARBA" id="ARBA00048679"/>
    </source>
</evidence>
<evidence type="ECO:0000313" key="15">
    <source>
        <dbReference type="Proteomes" id="UP000054324"/>
    </source>
</evidence>
<dbReference type="PANTHER" id="PTHR24346">
    <property type="entry name" value="MAP/MICROTUBULE AFFINITY-REGULATING KINASE"/>
    <property type="match status" value="1"/>
</dbReference>
<evidence type="ECO:0000313" key="14">
    <source>
        <dbReference type="EMBL" id="KER20009.1"/>
    </source>
</evidence>
<dbReference type="GO" id="GO:0035556">
    <property type="term" value="P:intracellular signal transduction"/>
    <property type="evidence" value="ECO:0007669"/>
    <property type="project" value="TreeGrafter"/>
</dbReference>
<dbReference type="CTD" id="20325513"/>
<dbReference type="OrthoDB" id="504170at2759"/>
<dbReference type="Gene3D" id="3.30.310.80">
    <property type="entry name" value="Kinase associated domain 1, KA1"/>
    <property type="match status" value="1"/>
</dbReference>
<accession>A0A074ZXT6</accession>
<feature type="region of interest" description="Disordered" evidence="11">
    <location>
        <begin position="609"/>
        <end position="648"/>
    </location>
</feature>
<comment type="catalytic activity">
    <reaction evidence="8">
        <text>L-threonyl-[protein] + ATP = O-phospho-L-threonyl-[protein] + ADP + H(+)</text>
        <dbReference type="Rhea" id="RHEA:46608"/>
        <dbReference type="Rhea" id="RHEA-COMP:11060"/>
        <dbReference type="Rhea" id="RHEA-COMP:11605"/>
        <dbReference type="ChEBI" id="CHEBI:15378"/>
        <dbReference type="ChEBI" id="CHEBI:30013"/>
        <dbReference type="ChEBI" id="CHEBI:30616"/>
        <dbReference type="ChEBI" id="CHEBI:61977"/>
        <dbReference type="ChEBI" id="CHEBI:456216"/>
        <dbReference type="EC" id="2.7.11.1"/>
    </reaction>
</comment>
<dbReference type="InterPro" id="IPR001772">
    <property type="entry name" value="KA1_dom"/>
</dbReference>
<evidence type="ECO:0000256" key="4">
    <source>
        <dbReference type="ARBA" id="ARBA00022679"/>
    </source>
</evidence>
<proteinExistence type="inferred from homology"/>
<keyword evidence="6" id="KW-0418">Kinase</keyword>
<comment type="catalytic activity">
    <reaction evidence="9">
        <text>L-seryl-[protein] + ATP = O-phospho-L-seryl-[protein] + ADP + H(+)</text>
        <dbReference type="Rhea" id="RHEA:17989"/>
        <dbReference type="Rhea" id="RHEA-COMP:9863"/>
        <dbReference type="Rhea" id="RHEA-COMP:11604"/>
        <dbReference type="ChEBI" id="CHEBI:15378"/>
        <dbReference type="ChEBI" id="CHEBI:29999"/>
        <dbReference type="ChEBI" id="CHEBI:30616"/>
        <dbReference type="ChEBI" id="CHEBI:83421"/>
        <dbReference type="ChEBI" id="CHEBI:456216"/>
        <dbReference type="EC" id="2.7.11.1"/>
    </reaction>
</comment>
<dbReference type="FunFam" id="3.30.200.20:FF:000003">
    <property type="entry name" value="Non-specific serine/threonine protein kinase"/>
    <property type="match status" value="1"/>
</dbReference>
<evidence type="ECO:0000256" key="10">
    <source>
        <dbReference type="PROSITE-ProRule" id="PRU10141"/>
    </source>
</evidence>
<dbReference type="SUPFAM" id="SSF56112">
    <property type="entry name" value="Protein kinase-like (PK-like)"/>
    <property type="match status" value="1"/>
</dbReference>
<dbReference type="KEGG" id="ovi:T265_11345"/>
<dbReference type="CDD" id="cd14003">
    <property type="entry name" value="STKc_AMPK-like"/>
    <property type="match status" value="1"/>
</dbReference>
<dbReference type="AlphaFoldDB" id="A0A074ZXT6"/>
<feature type="region of interest" description="Disordered" evidence="11">
    <location>
        <begin position="563"/>
        <end position="586"/>
    </location>
</feature>
<evidence type="ECO:0000256" key="1">
    <source>
        <dbReference type="ARBA" id="ARBA00006234"/>
    </source>
</evidence>
<dbReference type="Pfam" id="PF02149">
    <property type="entry name" value="KA1"/>
    <property type="match status" value="1"/>
</dbReference>
<dbReference type="SUPFAM" id="SSF103243">
    <property type="entry name" value="KA1-like"/>
    <property type="match status" value="1"/>
</dbReference>
<dbReference type="Proteomes" id="UP000054324">
    <property type="component" value="Unassembled WGS sequence"/>
</dbReference>
<feature type="region of interest" description="Disordered" evidence="11">
    <location>
        <begin position="1071"/>
        <end position="1117"/>
    </location>
</feature>
<dbReference type="PROSITE" id="PS00108">
    <property type="entry name" value="PROTEIN_KINASE_ST"/>
    <property type="match status" value="1"/>
</dbReference>
<evidence type="ECO:0000256" key="8">
    <source>
        <dbReference type="ARBA" id="ARBA00047899"/>
    </source>
</evidence>
<dbReference type="CDD" id="cd14337">
    <property type="entry name" value="UBA_MARK_Par1"/>
    <property type="match status" value="1"/>
</dbReference>
<feature type="region of interest" description="Disordered" evidence="11">
    <location>
        <begin position="996"/>
        <end position="1058"/>
    </location>
</feature>
<dbReference type="EC" id="2.7.11.1" evidence="2"/>